<dbReference type="PANTHER" id="PTHR24390:SF239">
    <property type="entry name" value="ZINC FINGER PROTEIN 367"/>
    <property type="match status" value="1"/>
</dbReference>
<dbReference type="SUPFAM" id="SSF57667">
    <property type="entry name" value="beta-beta-alpha zinc fingers"/>
    <property type="match status" value="1"/>
</dbReference>
<dbReference type="GO" id="GO:0003700">
    <property type="term" value="F:DNA-binding transcription factor activity"/>
    <property type="evidence" value="ECO:0007669"/>
    <property type="project" value="TreeGrafter"/>
</dbReference>
<name>A0A834VC79_SARSC</name>
<evidence type="ECO:0000256" key="9">
    <source>
        <dbReference type="ARBA" id="ARBA00023242"/>
    </source>
</evidence>
<evidence type="ECO:0000313" key="14">
    <source>
        <dbReference type="EMBL" id="KAF7491431.1"/>
    </source>
</evidence>
<feature type="domain" description="C2H2-type" evidence="13">
    <location>
        <begin position="128"/>
        <end position="155"/>
    </location>
</feature>
<evidence type="ECO:0000256" key="7">
    <source>
        <dbReference type="ARBA" id="ARBA00022833"/>
    </source>
</evidence>
<dbReference type="GO" id="GO:0006357">
    <property type="term" value="P:regulation of transcription by RNA polymerase II"/>
    <property type="evidence" value="ECO:0007669"/>
    <property type="project" value="TreeGrafter"/>
</dbReference>
<comment type="subcellular location">
    <subcellularLocation>
        <location evidence="1">Nucleus</location>
        <location evidence="1">Nucleolus</location>
    </subcellularLocation>
    <subcellularLocation>
        <location evidence="2">Nucleus</location>
        <location evidence="2">Nucleoplasm</location>
    </subcellularLocation>
</comment>
<dbReference type="OMA" id="CLENNSE"/>
<dbReference type="GO" id="GO:0000978">
    <property type="term" value="F:RNA polymerase II cis-regulatory region sequence-specific DNA binding"/>
    <property type="evidence" value="ECO:0007669"/>
    <property type="project" value="TreeGrafter"/>
</dbReference>
<evidence type="ECO:0000256" key="8">
    <source>
        <dbReference type="ARBA" id="ARBA00022843"/>
    </source>
</evidence>
<keyword evidence="16" id="KW-1185">Reference proteome</keyword>
<dbReference type="EnsemblMetazoa" id="SSS_7234s_mrna">
    <property type="protein sequence ID" value="KAF7491431.1"/>
    <property type="gene ID" value="SSS_7234"/>
</dbReference>
<evidence type="ECO:0000256" key="5">
    <source>
        <dbReference type="ARBA" id="ARBA00022737"/>
    </source>
</evidence>
<evidence type="ECO:0000256" key="10">
    <source>
        <dbReference type="ARBA" id="ARBA00069242"/>
    </source>
</evidence>
<feature type="compositionally biased region" description="Low complexity" evidence="12">
    <location>
        <begin position="68"/>
        <end position="82"/>
    </location>
</feature>
<keyword evidence="5" id="KW-0677">Repeat</keyword>
<evidence type="ECO:0000256" key="3">
    <source>
        <dbReference type="ARBA" id="ARBA00022499"/>
    </source>
</evidence>
<reference evidence="14" key="2">
    <citation type="submission" date="2020-01" db="EMBL/GenBank/DDBJ databases">
        <authorList>
            <person name="Korhonen P.K.K."/>
            <person name="Guangxu M.G."/>
            <person name="Wang T.W."/>
            <person name="Stroehlein A.J.S."/>
            <person name="Young N.D."/>
            <person name="Ang C.-S.A."/>
            <person name="Fernando D.W.F."/>
            <person name="Lu H.L."/>
            <person name="Taylor S.T."/>
            <person name="Ehtesham M.E.M."/>
            <person name="Najaraj S.H.N."/>
            <person name="Harsha G.H.G."/>
            <person name="Madugundu A.M."/>
            <person name="Renuse S.R."/>
            <person name="Holt D.H."/>
            <person name="Pandey A.P."/>
            <person name="Papenfuss A.P."/>
            <person name="Gasser R.B.G."/>
            <person name="Fischer K.F."/>
        </authorList>
    </citation>
    <scope>NUCLEOTIDE SEQUENCE</scope>
    <source>
        <strain evidence="14">SSS_KF_BRIS2020</strain>
    </source>
</reference>
<reference evidence="16" key="1">
    <citation type="journal article" date="2020" name="PLoS Negl. Trop. Dis.">
        <title>High-quality nuclear genome for Sarcoptes scabiei-A critical resource for a neglected parasite.</title>
        <authorList>
            <person name="Korhonen P.K."/>
            <person name="Gasser R.B."/>
            <person name="Ma G."/>
            <person name="Wang T."/>
            <person name="Stroehlein A.J."/>
            <person name="Young N.D."/>
            <person name="Ang C.S."/>
            <person name="Fernando D.D."/>
            <person name="Lu H.C."/>
            <person name="Taylor S."/>
            <person name="Reynolds S.L."/>
            <person name="Mofiz E."/>
            <person name="Najaraj S.H."/>
            <person name="Gowda H."/>
            <person name="Madugundu A."/>
            <person name="Renuse S."/>
            <person name="Holt D."/>
            <person name="Pandey A."/>
            <person name="Papenfuss A.T."/>
            <person name="Fischer K."/>
        </authorList>
    </citation>
    <scope>NUCLEOTIDE SEQUENCE [LARGE SCALE GENOMIC DNA]</scope>
</reference>
<evidence type="ECO:0000313" key="15">
    <source>
        <dbReference type="EnsemblMetazoa" id="KAF7491431.1"/>
    </source>
</evidence>
<dbReference type="InterPro" id="IPR013087">
    <property type="entry name" value="Znf_C2H2_type"/>
</dbReference>
<dbReference type="GO" id="GO:0005654">
    <property type="term" value="C:nucleoplasm"/>
    <property type="evidence" value="ECO:0007669"/>
    <property type="project" value="UniProtKB-SubCell"/>
</dbReference>
<dbReference type="AlphaFoldDB" id="A0A834VC79"/>
<dbReference type="Proteomes" id="UP000070412">
    <property type="component" value="Unassembled WGS sequence"/>
</dbReference>
<evidence type="ECO:0000256" key="12">
    <source>
        <dbReference type="SAM" id="MobiDB-lite"/>
    </source>
</evidence>
<dbReference type="EMBL" id="WVUK01000059">
    <property type="protein sequence ID" value="KAF7491431.1"/>
    <property type="molecule type" value="Genomic_DNA"/>
</dbReference>
<evidence type="ECO:0000256" key="11">
    <source>
        <dbReference type="PROSITE-ProRule" id="PRU00042"/>
    </source>
</evidence>
<dbReference type="PROSITE" id="PS50157">
    <property type="entry name" value="ZINC_FINGER_C2H2_2"/>
    <property type="match status" value="2"/>
</dbReference>
<dbReference type="Pfam" id="PF13912">
    <property type="entry name" value="zf-C2H2_6"/>
    <property type="match status" value="1"/>
</dbReference>
<gene>
    <name evidence="14" type="ORF">SSS_7234</name>
</gene>
<dbReference type="PROSITE" id="PS00028">
    <property type="entry name" value="ZINC_FINGER_C2H2_1"/>
    <property type="match status" value="2"/>
</dbReference>
<evidence type="ECO:0000256" key="6">
    <source>
        <dbReference type="ARBA" id="ARBA00022771"/>
    </source>
</evidence>
<feature type="domain" description="C2H2-type" evidence="13">
    <location>
        <begin position="156"/>
        <end position="185"/>
    </location>
</feature>
<dbReference type="SMART" id="SM00355">
    <property type="entry name" value="ZnF_C2H2"/>
    <property type="match status" value="2"/>
</dbReference>
<reference evidence="15" key="3">
    <citation type="submission" date="2022-06" db="UniProtKB">
        <authorList>
            <consortium name="EnsemblMetazoa"/>
        </authorList>
    </citation>
    <scope>IDENTIFICATION</scope>
</reference>
<sequence length="420" mass="46557">MSSKPINCILLPPVNVPQEIVVYTDLDQLNSVSETLVPIKNDCQENYHPSFWAERAIGVQLSSSPDRSFGQTSSPLSSSPIRSSPILFSPPPPFSSFSGSSQTMKRGRPRTEDISTLILSGSNSRSSIKCDICHRVFPREKSLQAHLRTHTGERPYKCTFLNCNKAFAQSGQLRTHQRLHTGEKPFVCRQSGCNNRFTHPNRRCSIHPEVGVQRIIPIEQSHNEDGMSGGKKFRSKSLSSKSIINDENQMVNSTDGTNNPNPLPIARKSVIVGRAVRKLGDELNAAANFDGNLISSIHSTTQNEDLNLNSYKSIDISHSSEINNPEMLGALALIELATGGAKSIQSSSTIANSIENVENISQQATKPLTIIKIVNQCDNTFTSKLHQNNNENVKNCTENNGEYKHLLKHRRILRNLNMNY</sequence>
<dbReference type="OrthoDB" id="3437960at2759"/>
<evidence type="ECO:0000256" key="1">
    <source>
        <dbReference type="ARBA" id="ARBA00004604"/>
    </source>
</evidence>
<keyword evidence="3" id="KW-1017">Isopeptide bond</keyword>
<feature type="region of interest" description="Disordered" evidence="12">
    <location>
        <begin position="63"/>
        <end position="82"/>
    </location>
</feature>
<protein>
    <recommendedName>
        <fullName evidence="10">Wilms tumor protein homolog</fullName>
    </recommendedName>
</protein>
<keyword evidence="9" id="KW-0539">Nucleus</keyword>
<keyword evidence="8" id="KW-0832">Ubl conjugation</keyword>
<organism evidence="14">
    <name type="scientific">Sarcoptes scabiei</name>
    <name type="common">Itch mite</name>
    <name type="synonym">Acarus scabiei</name>
    <dbReference type="NCBI Taxonomy" id="52283"/>
    <lineage>
        <taxon>Eukaryota</taxon>
        <taxon>Metazoa</taxon>
        <taxon>Ecdysozoa</taxon>
        <taxon>Arthropoda</taxon>
        <taxon>Chelicerata</taxon>
        <taxon>Arachnida</taxon>
        <taxon>Acari</taxon>
        <taxon>Acariformes</taxon>
        <taxon>Sarcoptiformes</taxon>
        <taxon>Astigmata</taxon>
        <taxon>Psoroptidia</taxon>
        <taxon>Sarcoptoidea</taxon>
        <taxon>Sarcoptidae</taxon>
        <taxon>Sarcoptinae</taxon>
        <taxon>Sarcoptes</taxon>
    </lineage>
</organism>
<dbReference type="Pfam" id="PF00096">
    <property type="entry name" value="zf-C2H2"/>
    <property type="match status" value="1"/>
</dbReference>
<keyword evidence="7" id="KW-0862">Zinc</keyword>
<dbReference type="GO" id="GO:0008270">
    <property type="term" value="F:zinc ion binding"/>
    <property type="evidence" value="ECO:0007669"/>
    <property type="project" value="UniProtKB-KW"/>
</dbReference>
<proteinExistence type="predicted"/>
<evidence type="ECO:0000259" key="13">
    <source>
        <dbReference type="PROSITE" id="PS50157"/>
    </source>
</evidence>
<keyword evidence="4" id="KW-0479">Metal-binding</keyword>
<evidence type="ECO:0000256" key="2">
    <source>
        <dbReference type="ARBA" id="ARBA00004642"/>
    </source>
</evidence>
<dbReference type="GO" id="GO:0005730">
    <property type="term" value="C:nucleolus"/>
    <property type="evidence" value="ECO:0007669"/>
    <property type="project" value="UniProtKB-SubCell"/>
</dbReference>
<dbReference type="InterPro" id="IPR036236">
    <property type="entry name" value="Znf_C2H2_sf"/>
</dbReference>
<evidence type="ECO:0000256" key="4">
    <source>
        <dbReference type="ARBA" id="ARBA00022723"/>
    </source>
</evidence>
<dbReference type="PANTHER" id="PTHR24390">
    <property type="entry name" value="ZINC FINGER PROTEIN"/>
    <property type="match status" value="1"/>
</dbReference>
<keyword evidence="6 11" id="KW-0863">Zinc-finger</keyword>
<dbReference type="FunFam" id="3.30.160.60:FF:000063">
    <property type="entry name" value="Wilms tumor 1-KTS isoform"/>
    <property type="match status" value="1"/>
</dbReference>
<accession>A0A834VC79</accession>
<dbReference type="Gene3D" id="3.30.160.60">
    <property type="entry name" value="Classic Zinc Finger"/>
    <property type="match status" value="2"/>
</dbReference>
<evidence type="ECO:0000313" key="16">
    <source>
        <dbReference type="Proteomes" id="UP000070412"/>
    </source>
</evidence>